<feature type="compositionally biased region" description="Basic and acidic residues" evidence="2">
    <location>
        <begin position="1"/>
        <end position="24"/>
    </location>
</feature>
<feature type="compositionally biased region" description="Low complexity" evidence="2">
    <location>
        <begin position="54"/>
        <end position="73"/>
    </location>
</feature>
<accession>A0A510UQG9</accession>
<dbReference type="PANTHER" id="PTHR37313">
    <property type="entry name" value="UPF0749 PROTEIN RV1825"/>
    <property type="match status" value="1"/>
</dbReference>
<evidence type="ECO:0000256" key="2">
    <source>
        <dbReference type="SAM" id="MobiDB-lite"/>
    </source>
</evidence>
<evidence type="ECO:0000256" key="1">
    <source>
        <dbReference type="ARBA" id="ARBA00009108"/>
    </source>
</evidence>
<dbReference type="OrthoDB" id="3211287at2"/>
<name>A0A510UQG9_9CELL</name>
<proteinExistence type="inferred from homology"/>
<dbReference type="Gene3D" id="3.30.70.1880">
    <property type="entry name" value="Protein of unknown function DUF881"/>
    <property type="match status" value="1"/>
</dbReference>
<feature type="compositionally biased region" description="Acidic residues" evidence="2">
    <location>
        <begin position="204"/>
        <end position="214"/>
    </location>
</feature>
<feature type="compositionally biased region" description="Basic and acidic residues" evidence="2">
    <location>
        <begin position="122"/>
        <end position="142"/>
    </location>
</feature>
<evidence type="ECO:0000313" key="4">
    <source>
        <dbReference type="Proteomes" id="UP000321386"/>
    </source>
</evidence>
<keyword evidence="4" id="KW-1185">Reference proteome</keyword>
<feature type="compositionally biased region" description="Acidic residues" evidence="2">
    <location>
        <begin position="83"/>
        <end position="98"/>
    </location>
</feature>
<dbReference type="PANTHER" id="PTHR37313:SF2">
    <property type="entry name" value="UPF0749 PROTEIN YLXX"/>
    <property type="match status" value="1"/>
</dbReference>
<reference evidence="3 4" key="1">
    <citation type="submission" date="2019-07" db="EMBL/GenBank/DDBJ databases">
        <title>Whole genome shotgun sequence of Cellulomonas persica NBRC 101101.</title>
        <authorList>
            <person name="Hosoyama A."/>
            <person name="Uohara A."/>
            <person name="Ohji S."/>
            <person name="Ichikawa N."/>
        </authorList>
    </citation>
    <scope>NUCLEOTIDE SEQUENCE [LARGE SCALE GENOMIC DNA]</scope>
    <source>
        <strain evidence="3 4">NBRC 101101</strain>
    </source>
</reference>
<dbReference type="AlphaFoldDB" id="A0A510UQG9"/>
<organism evidence="3 4">
    <name type="scientific">Cellulomonas persica</name>
    <dbReference type="NCBI Taxonomy" id="76861"/>
    <lineage>
        <taxon>Bacteria</taxon>
        <taxon>Bacillati</taxon>
        <taxon>Actinomycetota</taxon>
        <taxon>Actinomycetes</taxon>
        <taxon>Micrococcales</taxon>
        <taxon>Cellulomonadaceae</taxon>
        <taxon>Cellulomonas</taxon>
    </lineage>
</organism>
<dbReference type="Pfam" id="PF05949">
    <property type="entry name" value="DUF881"/>
    <property type="match status" value="1"/>
</dbReference>
<feature type="region of interest" description="Disordered" evidence="2">
    <location>
        <begin position="177"/>
        <end position="228"/>
    </location>
</feature>
<protein>
    <recommendedName>
        <fullName evidence="5">DUF881 domain-containing protein</fullName>
    </recommendedName>
</protein>
<dbReference type="InterPro" id="IPR010273">
    <property type="entry name" value="DUF881"/>
</dbReference>
<dbReference type="RefSeq" id="WP_146805188.1">
    <property type="nucleotide sequence ID" value="NZ_BJUA01000002.1"/>
</dbReference>
<gene>
    <name evidence="3" type="ORF">CPE01_06460</name>
</gene>
<evidence type="ECO:0008006" key="5">
    <source>
        <dbReference type="Google" id="ProtNLM"/>
    </source>
</evidence>
<comment type="caution">
    <text evidence="3">The sequence shown here is derived from an EMBL/GenBank/DDBJ whole genome shotgun (WGS) entry which is preliminary data.</text>
</comment>
<evidence type="ECO:0000313" key="3">
    <source>
        <dbReference type="EMBL" id="GEK16913.1"/>
    </source>
</evidence>
<comment type="similarity">
    <text evidence="1">Belongs to the UPF0749 family.</text>
</comment>
<dbReference type="EMBL" id="BJUA01000002">
    <property type="protein sequence ID" value="GEK16913.1"/>
    <property type="molecule type" value="Genomic_DNA"/>
</dbReference>
<dbReference type="Proteomes" id="UP000321386">
    <property type="component" value="Unassembled WGS sequence"/>
</dbReference>
<dbReference type="GO" id="GO:0005886">
    <property type="term" value="C:plasma membrane"/>
    <property type="evidence" value="ECO:0007669"/>
    <property type="project" value="TreeGrafter"/>
</dbReference>
<feature type="compositionally biased region" description="Low complexity" evidence="2">
    <location>
        <begin position="112"/>
        <end position="121"/>
    </location>
</feature>
<sequence length="468" mass="48181">MTDARDATPGRDAPDRDDDARDELPAATPASGGPGDTPDVAGLASDPAPDDDPAPALVPAPDANAAAQPWDAPGTDTIGADATDSDLTDDGAVDDDTARDESPVAVPEIFVPADDATPGDAATHDDAAPQDEHGVAAGRSDDDAWNDAIARAAQEAARDPRAQTPLAALVAAEVTTTDGARLQGGPGAGAEGPDTTDRRTVEVDTADADLDGHDDEPSSARDSAGDGAPSGWAVLARAMAPRANRSQVVAGVLCALLGFALVVQVRQNDESALSGLRQSELVRILDETTERGDQLRREVAELRGERDDLASGSDRHAAAIDSLRRSAITQGILSGRLPAQGPGVRVMLIDPDGDLQPVTMLNMLEELRNAGAEAIQLNDQRVTASSSFTGTRGHVLLDGVELEAPYEWFAIGDPSTLSIALQIPGGAMATVRGTGATGTVEEQDEVEITALRRLPEPSYATPAPPEGG</sequence>
<feature type="region of interest" description="Disordered" evidence="2">
    <location>
        <begin position="1"/>
        <end position="163"/>
    </location>
</feature>